<evidence type="ECO:0000313" key="8">
    <source>
        <dbReference type="EMBL" id="ARD85072.1"/>
    </source>
</evidence>
<sequence length="134" mass="14869">MKIGMVVAEFNYDITMMMVERAKDYADFLGIEYKILKVPGTFDIPLGIKKLLKIDDIDGIIAIGAVIKGETDHHRIIMENAARKITDLSLEYEKPVALGISGPGESRLQAEARIDMAKEALESCVKMVKSLNNL</sequence>
<comment type="function">
    <text evidence="7">Catalyzes the formation of 6,7-dimethyl-8-ribityllumazine by condensation of 5-amino-6-(D-ribitylamino)uracil with 3,4-dihydroxy-2-butanone 4-phosphate. This is the penultimate step in the biosynthesis of riboflavin.</text>
</comment>
<dbReference type="GO" id="GO:0009349">
    <property type="term" value="C:riboflavin synthase complex"/>
    <property type="evidence" value="ECO:0007669"/>
    <property type="project" value="UniProtKB-UniRule"/>
</dbReference>
<dbReference type="Pfam" id="PF00885">
    <property type="entry name" value="DMRL_synthase"/>
    <property type="match status" value="1"/>
</dbReference>
<dbReference type="GO" id="GO:0000906">
    <property type="term" value="F:6,7-dimethyl-8-ribityllumazine synthase activity"/>
    <property type="evidence" value="ECO:0007669"/>
    <property type="project" value="UniProtKB-UniRule"/>
</dbReference>
<feature type="binding site" evidence="7">
    <location>
        <begin position="41"/>
        <end position="43"/>
    </location>
    <ligand>
        <name>5-amino-6-(D-ribitylamino)uracil</name>
        <dbReference type="ChEBI" id="CHEBI:15934"/>
    </ligand>
</feature>
<dbReference type="KEGG" id="fai:FAD_1198"/>
<evidence type="ECO:0000256" key="3">
    <source>
        <dbReference type="ARBA" id="ARBA00012664"/>
    </source>
</evidence>
<accession>A0A1V0N4K8</accession>
<dbReference type="EMBL" id="CP015363">
    <property type="protein sequence ID" value="ARD85072.1"/>
    <property type="molecule type" value="Genomic_DNA"/>
</dbReference>
<dbReference type="Proteomes" id="UP000546917">
    <property type="component" value="Unassembled WGS sequence"/>
</dbReference>
<feature type="binding site" evidence="7">
    <location>
        <begin position="65"/>
        <end position="67"/>
    </location>
    <ligand>
        <name>5-amino-6-(D-ribitylamino)uracil</name>
        <dbReference type="ChEBI" id="CHEBI:15934"/>
    </ligand>
</feature>
<dbReference type="PANTHER" id="PTHR21058:SF0">
    <property type="entry name" value="6,7-DIMETHYL-8-RIBITYLLUMAZINE SYNTHASE"/>
    <property type="match status" value="1"/>
</dbReference>
<dbReference type="RefSeq" id="WP_081142581.1">
    <property type="nucleotide sequence ID" value="NZ_CP015363.1"/>
</dbReference>
<comment type="catalytic activity">
    <reaction evidence="6 7">
        <text>(2S)-2-hydroxy-3-oxobutyl phosphate + 5-amino-6-(D-ribitylamino)uracil = 6,7-dimethyl-8-(1-D-ribityl)lumazine + phosphate + 2 H2O + H(+)</text>
        <dbReference type="Rhea" id="RHEA:26152"/>
        <dbReference type="ChEBI" id="CHEBI:15377"/>
        <dbReference type="ChEBI" id="CHEBI:15378"/>
        <dbReference type="ChEBI" id="CHEBI:15934"/>
        <dbReference type="ChEBI" id="CHEBI:43474"/>
        <dbReference type="ChEBI" id="CHEBI:58201"/>
        <dbReference type="ChEBI" id="CHEBI:58830"/>
        <dbReference type="EC" id="2.5.1.78"/>
    </reaction>
</comment>
<reference evidence="8 10" key="1">
    <citation type="submission" date="2011-10" db="EMBL/GenBank/DDBJ databases">
        <title>Metabolic and evolutionary patterns in the extreme acidophile Ferroplasma acidiphilum.</title>
        <authorList>
            <person name="Golyshina O.V."/>
            <person name="Kozyavkin S.A."/>
            <person name="Tatusov R.L."/>
            <person name="Slesarev A.I."/>
            <person name="Golyshin P.N."/>
        </authorList>
    </citation>
    <scope>NUCLEOTIDE SEQUENCE [LARGE SCALE GENOMIC DNA]</scope>
    <source>
        <strain evidence="8">Berkeley</strain>
        <strain evidence="10">Y</strain>
    </source>
</reference>
<feature type="binding site" evidence="7">
    <location>
        <begin position="70"/>
        <end position="71"/>
    </location>
    <ligand>
        <name>(2S)-2-hydroxy-3-oxobutyl phosphate</name>
        <dbReference type="ChEBI" id="CHEBI:58830"/>
    </ligand>
</feature>
<comment type="similarity">
    <text evidence="2 7">Belongs to the DMRL synthase family.</text>
</comment>
<dbReference type="AlphaFoldDB" id="A0A1V0N4K8"/>
<organism evidence="8 10">
    <name type="scientific">Ferroplasma acidiphilum</name>
    <dbReference type="NCBI Taxonomy" id="74969"/>
    <lineage>
        <taxon>Archaea</taxon>
        <taxon>Methanobacteriati</taxon>
        <taxon>Thermoplasmatota</taxon>
        <taxon>Thermoplasmata</taxon>
        <taxon>Thermoplasmatales</taxon>
        <taxon>Ferroplasmaceae</taxon>
        <taxon>Ferroplasma</taxon>
    </lineage>
</organism>
<dbReference type="SUPFAM" id="SSF52121">
    <property type="entry name" value="Lumazine synthase"/>
    <property type="match status" value="1"/>
</dbReference>
<keyword evidence="5 7" id="KW-0808">Transferase</keyword>
<dbReference type="NCBIfam" id="TIGR00114">
    <property type="entry name" value="lumazine-synth"/>
    <property type="match status" value="1"/>
</dbReference>
<protein>
    <recommendedName>
        <fullName evidence="3 7">6,7-dimethyl-8-ribityllumazine synthase</fullName>
        <shortName evidence="7">DMRL synthase</shortName>
        <shortName evidence="7">LS</shortName>
        <shortName evidence="7">Lumazine synthase</shortName>
        <ecNumber evidence="3 7">2.5.1.78</ecNumber>
    </recommendedName>
</protein>
<comment type="pathway">
    <text evidence="1 7">Cofactor biosynthesis; riboflavin biosynthesis; riboflavin from 2-hydroxy-3-oxobutyl phosphate and 5-amino-6-(D-ribitylamino)uracil: step 1/2.</text>
</comment>
<dbReference type="InterPro" id="IPR036467">
    <property type="entry name" value="LS/RS_sf"/>
</dbReference>
<dbReference type="GO" id="GO:0009231">
    <property type="term" value="P:riboflavin biosynthetic process"/>
    <property type="evidence" value="ECO:0007669"/>
    <property type="project" value="UniProtKB-UniRule"/>
</dbReference>
<dbReference type="EMBL" id="JABGBP010000437">
    <property type="protein sequence ID" value="NOL61115.1"/>
    <property type="molecule type" value="Genomic_DNA"/>
</dbReference>
<evidence type="ECO:0000313" key="11">
    <source>
        <dbReference type="Proteomes" id="UP000546917"/>
    </source>
</evidence>
<keyword evidence="4 7" id="KW-0686">Riboflavin biosynthesis</keyword>
<dbReference type="Proteomes" id="UP000192050">
    <property type="component" value="Chromosome"/>
</dbReference>
<dbReference type="UniPathway" id="UPA00275">
    <property type="reaction ID" value="UER00404"/>
</dbReference>
<dbReference type="CDD" id="cd09211">
    <property type="entry name" value="Lumazine_synthase_archaeal"/>
    <property type="match status" value="1"/>
</dbReference>
<dbReference type="GeneID" id="84217793"/>
<proteinExistence type="inferred from homology"/>
<evidence type="ECO:0000256" key="2">
    <source>
        <dbReference type="ARBA" id="ARBA00007424"/>
    </source>
</evidence>
<dbReference type="Gene3D" id="3.40.50.960">
    <property type="entry name" value="Lumazine/riboflavin synthase"/>
    <property type="match status" value="1"/>
</dbReference>
<name>A0A1V0N4K8_9ARCH</name>
<evidence type="ECO:0000256" key="4">
    <source>
        <dbReference type="ARBA" id="ARBA00022619"/>
    </source>
</evidence>
<dbReference type="HAMAP" id="MF_00178">
    <property type="entry name" value="Lumazine_synth"/>
    <property type="match status" value="1"/>
</dbReference>
<dbReference type="PANTHER" id="PTHR21058">
    <property type="entry name" value="6,7-DIMETHYL-8-RIBITYLLUMAZINE SYNTHASE DMRL SYNTHASE LUMAZINE SYNTHASE"/>
    <property type="match status" value="1"/>
</dbReference>
<dbReference type="STRING" id="74969.FAD_1198"/>
<feature type="binding site" evidence="7">
    <location>
        <position position="98"/>
    </location>
    <ligand>
        <name>5-amino-6-(D-ribitylamino)uracil</name>
        <dbReference type="ChEBI" id="CHEBI:15934"/>
    </ligand>
</feature>
<gene>
    <name evidence="7" type="primary">ribH</name>
    <name evidence="8" type="ORF">FAD_1198</name>
    <name evidence="9" type="ORF">HLB00_09825</name>
</gene>
<dbReference type="EC" id="2.5.1.78" evidence="3 7"/>
<evidence type="ECO:0000256" key="5">
    <source>
        <dbReference type="ARBA" id="ARBA00022679"/>
    </source>
</evidence>
<feature type="active site" description="Proton donor" evidence="7">
    <location>
        <position position="73"/>
    </location>
</feature>
<dbReference type="InterPro" id="IPR002180">
    <property type="entry name" value="LS/RS"/>
</dbReference>
<evidence type="ECO:0000256" key="1">
    <source>
        <dbReference type="ARBA" id="ARBA00004917"/>
    </source>
</evidence>
<evidence type="ECO:0000256" key="6">
    <source>
        <dbReference type="ARBA" id="ARBA00048785"/>
    </source>
</evidence>
<feature type="binding site" evidence="7">
    <location>
        <position position="113"/>
    </location>
    <ligand>
        <name>(2S)-2-hydroxy-3-oxobutyl phosphate</name>
        <dbReference type="ChEBI" id="CHEBI:58830"/>
    </ligand>
</feature>
<keyword evidence="10" id="KW-1185">Reference proteome</keyword>
<evidence type="ECO:0000256" key="7">
    <source>
        <dbReference type="HAMAP-Rule" id="MF_00178"/>
    </source>
</evidence>
<evidence type="ECO:0000313" key="9">
    <source>
        <dbReference type="EMBL" id="NOL61115.1"/>
    </source>
</evidence>
<dbReference type="InterPro" id="IPR034964">
    <property type="entry name" value="LS"/>
</dbReference>
<reference evidence="9 11" key="2">
    <citation type="submission" date="2020-05" db="EMBL/GenBank/DDBJ databases">
        <authorList>
            <person name="Zhang R."/>
        </authorList>
    </citation>
    <scope>NUCLEOTIDE SEQUENCE [LARGE SCALE GENOMIC DNA]</scope>
    <source>
        <strain evidence="9 11">DSM 28986</strain>
    </source>
</reference>
<feature type="binding site" evidence="7">
    <location>
        <position position="10"/>
    </location>
    <ligand>
        <name>5-amino-6-(D-ribitylamino)uracil</name>
        <dbReference type="ChEBI" id="CHEBI:15934"/>
    </ligand>
</feature>
<evidence type="ECO:0000313" key="10">
    <source>
        <dbReference type="Proteomes" id="UP000192050"/>
    </source>
</evidence>
<dbReference type="OrthoDB" id="7610at2157"/>